<organism evidence="1 2">
    <name type="scientific">Alicyclobacillus acidocaldarius subsp. acidocaldarius (strain ATCC 27009 / DSM 446 / BCRC 14685 / JCM 5260 / KCTC 1825 / NBRC 15652 / NCIMB 11725 / NRRL B-14509 / 104-IA)</name>
    <name type="common">Bacillus acidocaldarius</name>
    <dbReference type="NCBI Taxonomy" id="521098"/>
    <lineage>
        <taxon>Bacteria</taxon>
        <taxon>Bacillati</taxon>
        <taxon>Bacillota</taxon>
        <taxon>Bacilli</taxon>
        <taxon>Bacillales</taxon>
        <taxon>Alicyclobacillaceae</taxon>
        <taxon>Alicyclobacillus</taxon>
    </lineage>
</organism>
<dbReference type="RefSeq" id="WP_012810020.1">
    <property type="nucleotide sequence ID" value="NC_013205.1"/>
</dbReference>
<evidence type="ECO:0008006" key="3">
    <source>
        <dbReference type="Google" id="ProtNLM"/>
    </source>
</evidence>
<reference evidence="1 2" key="2">
    <citation type="journal article" date="2010" name="Stand. Genomic Sci.">
        <title>Complete genome sequence of Alicyclobacillus acidocaldarius type strain (104-IA).</title>
        <authorList>
            <person name="Mavromatis K."/>
            <person name="Sikorski J."/>
            <person name="Lapidus A."/>
            <person name="Glavina Del Rio T."/>
            <person name="Copeland A."/>
            <person name="Tice H."/>
            <person name="Cheng J.F."/>
            <person name="Lucas S."/>
            <person name="Chen F."/>
            <person name="Nolan M."/>
            <person name="Bruce D."/>
            <person name="Goodwin L."/>
            <person name="Pitluck S."/>
            <person name="Ivanova N."/>
            <person name="Ovchinnikova G."/>
            <person name="Pati A."/>
            <person name="Chen A."/>
            <person name="Palaniappan K."/>
            <person name="Land M."/>
            <person name="Hauser L."/>
            <person name="Chang Y.J."/>
            <person name="Jeffries C.D."/>
            <person name="Chain P."/>
            <person name="Meincke L."/>
            <person name="Sims D."/>
            <person name="Chertkov O."/>
            <person name="Han C."/>
            <person name="Brettin T."/>
            <person name="Detter J.C."/>
            <person name="Wahrenburg C."/>
            <person name="Rohde M."/>
            <person name="Pukall R."/>
            <person name="Goker M."/>
            <person name="Bristow J."/>
            <person name="Eisen J.A."/>
            <person name="Markowitz V."/>
            <person name="Hugenholtz P."/>
            <person name="Klenk H.P."/>
            <person name="Kyrpides N.C."/>
        </authorList>
    </citation>
    <scope>NUCLEOTIDE SEQUENCE [LARGE SCALE GENOMIC DNA]</scope>
    <source>
        <strain evidence="2">ATCC 27009 / DSM 446 / BCRC 14685 / JCM 5260 / KCTC 1825 / NBRC 15652 / NCIMB 11725 / NRRL B-14509 / 104-IA</strain>
    </source>
</reference>
<proteinExistence type="predicted"/>
<protein>
    <recommendedName>
        <fullName evidence="3">Lipoprotein</fullName>
    </recommendedName>
</protein>
<dbReference type="KEGG" id="aac:Aaci_0610"/>
<accession>C8WT02</accession>
<gene>
    <name evidence="1" type="ordered locus">Aaci_0610</name>
</gene>
<dbReference type="AlphaFoldDB" id="C8WT02"/>
<dbReference type="EMBL" id="CP001727">
    <property type="protein sequence ID" value="ACV57658.1"/>
    <property type="molecule type" value="Genomic_DNA"/>
</dbReference>
<name>C8WT02_ALIAD</name>
<evidence type="ECO:0000313" key="2">
    <source>
        <dbReference type="Proteomes" id="UP000001917"/>
    </source>
</evidence>
<reference evidence="2" key="1">
    <citation type="submission" date="2009-09" db="EMBL/GenBank/DDBJ databases">
        <title>The complete chromosome of Alicyclobacillus acidocaldarius subsp. acidocaldarius DSM 446.</title>
        <authorList>
            <consortium name="US DOE Joint Genome Institute (JGI-PGF)"/>
            <person name="Lucas S."/>
            <person name="Copeland A."/>
            <person name="Lapidus A."/>
            <person name="Glavina del Rio T."/>
            <person name="Dalin E."/>
            <person name="Tice H."/>
            <person name="Bruce D."/>
            <person name="Goodwin L."/>
            <person name="Pitluck S."/>
            <person name="Kyrpides N."/>
            <person name="Mavromatis K."/>
            <person name="Ivanova N."/>
            <person name="Ovchinnikova G."/>
            <person name="Chertkov O."/>
            <person name="Sims D."/>
            <person name="Brettin T."/>
            <person name="Detter J.C."/>
            <person name="Han C."/>
            <person name="Larimer F."/>
            <person name="Land M."/>
            <person name="Hauser L."/>
            <person name="Markowitz V."/>
            <person name="Cheng J.-F."/>
            <person name="Hugenholtz P."/>
            <person name="Woyke T."/>
            <person name="Wu D."/>
            <person name="Pukall R."/>
            <person name="Klenk H.-P."/>
            <person name="Eisen J.A."/>
        </authorList>
    </citation>
    <scope>NUCLEOTIDE SEQUENCE [LARGE SCALE GENOMIC DNA]</scope>
    <source>
        <strain evidence="2">ATCC 27009 / DSM 446 / BCRC 14685 / JCM 5260 / KCTC 1825 / NBRC 15652 / NCIMB 11725 / NRRL B-14509 / 104-IA</strain>
    </source>
</reference>
<evidence type="ECO:0000313" key="1">
    <source>
        <dbReference type="EMBL" id="ACV57658.1"/>
    </source>
</evidence>
<dbReference type="HOGENOM" id="CLU_1458394_0_0_9"/>
<dbReference type="PROSITE" id="PS51257">
    <property type="entry name" value="PROKAR_LIPOPROTEIN"/>
    <property type="match status" value="1"/>
</dbReference>
<keyword evidence="2" id="KW-1185">Reference proteome</keyword>
<dbReference type="STRING" id="521098.Aaci_0610"/>
<dbReference type="Proteomes" id="UP000001917">
    <property type="component" value="Chromosome"/>
</dbReference>
<sequence>MRKFAWLCVIASTLVVTGCGILGGKPAPLRNTVTPERSTQTSVHVLSLKQRTQLATKPSLYEAVHVVTADDKPVTLNVQDYPLIFFSPALGGQQLFQTLSQAKPAHPPVLIATGFMPNETKAQDVADTQTLLKEYHITWPVYYVFENPFGSLISGVPDTYVWRNGHVWHIPGTLTSAAEWDQALS</sequence>